<sequence>MIRVLKLLLPVVLLGPGMAFSQQDMVLWYDRPATYFEETLVLGNGKHGASVFGGIPSEKIYLNDATLWSGEPVDPDMNPDAHKHIPEIREALKAEDYRRAEQLNKKIQGKFSQSYAPLGTMYIDFGHQGDADNYRRELDINQAVSRVRYDLNGIRYTREYFVSHPDKVMVVRLSGSEKGALSFDVKFQSLLKYESTGSTGVLKVNGYAPYHITPNYWPDENPVRFDKERGTRFSAYFKVMNKGGTVKVTDSTIQVKNADEAIVFVSMATSFNGFDKDPAKEGVDHKAIAQKQLAAASAKSYRALKQEHLRDYQSFFKRVTLNLEGGETPGLPTDERLKRYTSGAEDKALETLYFQYGRYLLISSSRTRGVPANLQGIWNPHIRPPWSSNYTMNINAEENYWLAESANLTEMHDPFLSFIGNLARTGKVTAKTFYEVDKGWAACHNSDIWAMSNPVGDFGKGEPVWACWNMGGTWAVTHLWDHYLYTGDRIFLKEYAYPLMKGAAEFCLKWLVEDEQGYLVTSPSTSPENVYITPDGFKGATLYGATSDLAMIRECFVQVIKASEELGSDMEFRDSLKTAINRIYPYKTGKKGNLQEWYHDWEDAEPQHRHQSHLFGLYPGQQINPEKTPELADACRKTLEIRGDETTGWSKGWRINLWARLWDGNRAYKLFRELLTYVAPDGARKTNYGGGGGTYPNLLDAHPPFQIDGNFGGAAGVIEMLMQSDEEEIRLLPALPDAWPSGSIKGICARGGFELSVTWKNGTLAEIEVMSRFGNECSLRYKGKRIQFKTEKGHSYFLDARLVLKRS</sequence>
<dbReference type="Pfam" id="PF21307">
    <property type="entry name" value="Glyco_hydro_95_C"/>
    <property type="match status" value="1"/>
</dbReference>
<dbReference type="InterPro" id="IPR016518">
    <property type="entry name" value="Alpha-L-fucosidase"/>
</dbReference>
<dbReference type="InterPro" id="IPR013780">
    <property type="entry name" value="Glyco_hydro_b"/>
</dbReference>
<dbReference type="InterPro" id="IPR049053">
    <property type="entry name" value="AFCA-like_C"/>
</dbReference>
<dbReference type="RefSeq" id="WP_123214689.1">
    <property type="nucleotide sequence ID" value="NZ_RJTM01000018.1"/>
</dbReference>
<evidence type="ECO:0000313" key="6">
    <source>
        <dbReference type="Proteomes" id="UP000267469"/>
    </source>
</evidence>
<dbReference type="InterPro" id="IPR008928">
    <property type="entry name" value="6-hairpin_glycosidase_sf"/>
</dbReference>
<feature type="domain" description="Glycosyl hydrolase family 95 catalytic" evidence="4">
    <location>
        <begin position="300"/>
        <end position="721"/>
    </location>
</feature>
<dbReference type="FunFam" id="1.50.10.10:FF:000028">
    <property type="entry name" value="Alpha-L-fucosidase 2"/>
    <property type="match status" value="1"/>
</dbReference>
<keyword evidence="6" id="KW-1185">Reference proteome</keyword>
<evidence type="ECO:0000259" key="2">
    <source>
        <dbReference type="Pfam" id="PF14498"/>
    </source>
</evidence>
<dbReference type="InterPro" id="IPR027414">
    <property type="entry name" value="GH95_N_dom"/>
</dbReference>
<feature type="domain" description="Glycosyl hydrolase family 95 N-terminal" evidence="2">
    <location>
        <begin position="27"/>
        <end position="272"/>
    </location>
</feature>
<gene>
    <name evidence="5" type="ORF">ED312_03835</name>
</gene>
<dbReference type="PIRSF" id="PIRSF007663">
    <property type="entry name" value="UCP007663"/>
    <property type="match status" value="1"/>
</dbReference>
<keyword evidence="1" id="KW-0732">Signal</keyword>
<dbReference type="GO" id="GO:0004560">
    <property type="term" value="F:alpha-L-fucosidase activity"/>
    <property type="evidence" value="ECO:0007669"/>
    <property type="project" value="InterPro"/>
</dbReference>
<name>A0A3N0EX61_SINP1</name>
<dbReference type="AlphaFoldDB" id="A0A3N0EX61"/>
<keyword evidence="5" id="KW-0378">Hydrolase</keyword>
<dbReference type="OrthoDB" id="9802600at2"/>
<feature type="chain" id="PRO_5017945677" evidence="1">
    <location>
        <begin position="22"/>
        <end position="807"/>
    </location>
</feature>
<feature type="signal peptide" evidence="1">
    <location>
        <begin position="1"/>
        <end position="21"/>
    </location>
</feature>
<reference evidence="5 6" key="1">
    <citation type="submission" date="2018-10" db="EMBL/GenBank/DDBJ databases">
        <title>Sinomicrobium pectinilyticum sp. nov., a pectinase-producing bacterium isolated from alkaline and saline soil, and emended description of the genus Sinomicrobium.</title>
        <authorList>
            <person name="Cheng B."/>
            <person name="Li C."/>
            <person name="Lai Q."/>
            <person name="Du M."/>
            <person name="Shao Z."/>
            <person name="Xu P."/>
            <person name="Yang C."/>
        </authorList>
    </citation>
    <scope>NUCLEOTIDE SEQUENCE [LARGE SCALE GENOMIC DNA]</scope>
    <source>
        <strain evidence="5 6">5DNS001</strain>
    </source>
</reference>
<dbReference type="GO" id="GO:0005975">
    <property type="term" value="P:carbohydrate metabolic process"/>
    <property type="evidence" value="ECO:0007669"/>
    <property type="project" value="InterPro"/>
</dbReference>
<dbReference type="EMBL" id="RJTM01000018">
    <property type="protein sequence ID" value="RNL92302.1"/>
    <property type="molecule type" value="Genomic_DNA"/>
</dbReference>
<comment type="caution">
    <text evidence="5">The sequence shown here is derived from an EMBL/GenBank/DDBJ whole genome shotgun (WGS) entry which is preliminary data.</text>
</comment>
<dbReference type="InterPro" id="IPR054363">
    <property type="entry name" value="GH95_cat"/>
</dbReference>
<protein>
    <submittedName>
        <fullName evidence="5">Glycoside hydrolase family 95 protein</fullName>
    </submittedName>
</protein>
<evidence type="ECO:0000259" key="3">
    <source>
        <dbReference type="Pfam" id="PF21307"/>
    </source>
</evidence>
<dbReference type="Pfam" id="PF14498">
    <property type="entry name" value="Glyco_hyd_65N_2"/>
    <property type="match status" value="1"/>
</dbReference>
<dbReference type="Proteomes" id="UP000267469">
    <property type="component" value="Unassembled WGS sequence"/>
</dbReference>
<dbReference type="PANTHER" id="PTHR31084:SF0">
    <property type="entry name" value="ALPHA-L-FUCOSIDASE 2"/>
    <property type="match status" value="1"/>
</dbReference>
<dbReference type="Gene3D" id="2.70.98.50">
    <property type="entry name" value="putative glycoside hydrolase family protein from bacillus halodurans"/>
    <property type="match status" value="1"/>
</dbReference>
<dbReference type="Gene3D" id="2.60.40.1180">
    <property type="entry name" value="Golgi alpha-mannosidase II"/>
    <property type="match status" value="1"/>
</dbReference>
<organism evidence="5 6">
    <name type="scientific">Sinomicrobium pectinilyticum</name>
    <dbReference type="NCBI Taxonomy" id="1084421"/>
    <lineage>
        <taxon>Bacteria</taxon>
        <taxon>Pseudomonadati</taxon>
        <taxon>Bacteroidota</taxon>
        <taxon>Flavobacteriia</taxon>
        <taxon>Flavobacteriales</taxon>
        <taxon>Flavobacteriaceae</taxon>
        <taxon>Sinomicrobium</taxon>
    </lineage>
</organism>
<evidence type="ECO:0000259" key="4">
    <source>
        <dbReference type="Pfam" id="PF22124"/>
    </source>
</evidence>
<feature type="domain" description="Alpha fucosidase A-like C-terminal" evidence="3">
    <location>
        <begin position="723"/>
        <end position="791"/>
    </location>
</feature>
<dbReference type="Gene3D" id="1.50.10.10">
    <property type="match status" value="1"/>
</dbReference>
<dbReference type="SUPFAM" id="SSF48208">
    <property type="entry name" value="Six-hairpin glycosidases"/>
    <property type="match status" value="1"/>
</dbReference>
<proteinExistence type="predicted"/>
<dbReference type="PANTHER" id="PTHR31084">
    <property type="entry name" value="ALPHA-L-FUCOSIDASE 2"/>
    <property type="match status" value="1"/>
</dbReference>
<accession>A0A3N0EX61</accession>
<dbReference type="InterPro" id="IPR012341">
    <property type="entry name" value="6hp_glycosidase-like_sf"/>
</dbReference>
<evidence type="ECO:0000313" key="5">
    <source>
        <dbReference type="EMBL" id="RNL92302.1"/>
    </source>
</evidence>
<dbReference type="Pfam" id="PF22124">
    <property type="entry name" value="Glyco_hydro_95_cat"/>
    <property type="match status" value="1"/>
</dbReference>
<evidence type="ECO:0000256" key="1">
    <source>
        <dbReference type="SAM" id="SignalP"/>
    </source>
</evidence>